<dbReference type="PROSITE" id="PS01186">
    <property type="entry name" value="EGF_2"/>
    <property type="match status" value="1"/>
</dbReference>
<evidence type="ECO:0000313" key="3">
    <source>
        <dbReference type="EMBL" id="CAB3267160.1"/>
    </source>
</evidence>
<dbReference type="EMBL" id="LR791298">
    <property type="protein sequence ID" value="CAB3267160.1"/>
    <property type="molecule type" value="mRNA"/>
</dbReference>
<reference evidence="3" key="1">
    <citation type="submission" date="2020-04" db="EMBL/GenBank/DDBJ databases">
        <authorList>
            <person name="Neveu A P."/>
        </authorList>
    </citation>
    <scope>NUCLEOTIDE SEQUENCE</scope>
    <source>
        <tissue evidence="3">Whole embryo</tissue>
    </source>
</reference>
<proteinExistence type="evidence at transcript level"/>
<sequence length="158" mass="16897">MIQTCRRRSTCRLEIVAVEGSIRRIRRTCGKSGENDTHELQCTTSSSYVSYYGTVNRTTCTSVCSTDGCNNQPASNLTDCAFGCSGNGKCVEGICVCNGGYKGTDCSNQVPVGCYVCQDSSGLDDSNPDPCYNNPTGMIQACTRPATCRLEIVAEHGN</sequence>
<name>A0A6F9DVY2_9ASCI</name>
<evidence type="ECO:0000259" key="2">
    <source>
        <dbReference type="PROSITE" id="PS01186"/>
    </source>
</evidence>
<dbReference type="Gene3D" id="2.10.25.10">
    <property type="entry name" value="Laminin"/>
    <property type="match status" value="1"/>
</dbReference>
<dbReference type="InterPro" id="IPR000742">
    <property type="entry name" value="EGF"/>
</dbReference>
<evidence type="ECO:0000259" key="1">
    <source>
        <dbReference type="PROSITE" id="PS00022"/>
    </source>
</evidence>
<dbReference type="PROSITE" id="PS00022">
    <property type="entry name" value="EGF_1"/>
    <property type="match status" value="1"/>
</dbReference>
<protein>
    <submittedName>
        <fullName evidence="3">Major surface trophozoite antigen 11-like</fullName>
    </submittedName>
</protein>
<dbReference type="Pfam" id="PF23106">
    <property type="entry name" value="EGF_Teneurin"/>
    <property type="match status" value="1"/>
</dbReference>
<organism evidence="3">
    <name type="scientific">Phallusia mammillata</name>
    <dbReference type="NCBI Taxonomy" id="59560"/>
    <lineage>
        <taxon>Eukaryota</taxon>
        <taxon>Metazoa</taxon>
        <taxon>Chordata</taxon>
        <taxon>Tunicata</taxon>
        <taxon>Ascidiacea</taxon>
        <taxon>Phlebobranchia</taxon>
        <taxon>Ascidiidae</taxon>
        <taxon>Phallusia</taxon>
    </lineage>
</organism>
<gene>
    <name evidence="3" type="primary">Tnxb-003</name>
</gene>
<dbReference type="AlphaFoldDB" id="A0A6F9DVY2"/>
<feature type="domain" description="EGF-like" evidence="1 2">
    <location>
        <begin position="95"/>
        <end position="106"/>
    </location>
</feature>
<accession>A0A6F9DVY2</accession>